<dbReference type="EMBL" id="BKCJ010001369">
    <property type="protein sequence ID" value="GEU40929.1"/>
    <property type="molecule type" value="Genomic_DNA"/>
</dbReference>
<reference evidence="1" key="1">
    <citation type="journal article" date="2019" name="Sci. Rep.">
        <title>Draft genome of Tanacetum cinerariifolium, the natural source of mosquito coil.</title>
        <authorList>
            <person name="Yamashiro T."/>
            <person name="Shiraishi A."/>
            <person name="Satake H."/>
            <person name="Nakayama K."/>
        </authorList>
    </citation>
    <scope>NUCLEOTIDE SEQUENCE</scope>
</reference>
<organism evidence="1">
    <name type="scientific">Tanacetum cinerariifolium</name>
    <name type="common">Dalmatian daisy</name>
    <name type="synonym">Chrysanthemum cinerariifolium</name>
    <dbReference type="NCBI Taxonomy" id="118510"/>
    <lineage>
        <taxon>Eukaryota</taxon>
        <taxon>Viridiplantae</taxon>
        <taxon>Streptophyta</taxon>
        <taxon>Embryophyta</taxon>
        <taxon>Tracheophyta</taxon>
        <taxon>Spermatophyta</taxon>
        <taxon>Magnoliopsida</taxon>
        <taxon>eudicotyledons</taxon>
        <taxon>Gunneridae</taxon>
        <taxon>Pentapetalae</taxon>
        <taxon>asterids</taxon>
        <taxon>campanulids</taxon>
        <taxon>Asterales</taxon>
        <taxon>Asteraceae</taxon>
        <taxon>Asteroideae</taxon>
        <taxon>Anthemideae</taxon>
        <taxon>Anthemidinae</taxon>
        <taxon>Tanacetum</taxon>
    </lineage>
</organism>
<proteinExistence type="predicted"/>
<accession>A0A6L2JW06</accession>
<comment type="caution">
    <text evidence="1">The sequence shown here is derived from an EMBL/GenBank/DDBJ whole genome shotgun (WGS) entry which is preliminary data.</text>
</comment>
<dbReference type="AlphaFoldDB" id="A0A6L2JW06"/>
<protein>
    <submittedName>
        <fullName evidence="1">Uncharacterized protein</fullName>
    </submittedName>
</protein>
<gene>
    <name evidence="1" type="ORF">Tci_012907</name>
</gene>
<name>A0A6L2JW06_TANCI</name>
<evidence type="ECO:0000313" key="1">
    <source>
        <dbReference type="EMBL" id="GEU40929.1"/>
    </source>
</evidence>
<sequence>MFEDDGFLGKDDNVEFFGKDDDEYKKKGRGDSLKPYANLAPYSVSCIFYRKPKLITERDEEALKYADLSIKSVYVHTTMSCALNRKKELCPYRPEQSPINKADILFTLDEIQAPSTRITSAQMFTKQRAIK</sequence>